<sequence length="214" mass="22644">MRVSTRIALAAAPLLVIGLAANAPAREVAPVPAIAAPAAPVTWRIDASHSELSFRIRHLVSRVNGGFNQWSGTIVADPASLAGGSVQVDIQTASIDTNNERRDTHLKSADFFDAPNHPVITFRSTRVTMDGRDLRVAGNLTIRGTTKPVVLTGRMLEVAGAPGRRRIGFEAQTTINRMDYGVSWNRAAEGGGVTLGDEVTINIAVEAVEQAAAS</sequence>
<organism evidence="3 4">
    <name type="scientific">Longimicrobium terrae</name>
    <dbReference type="NCBI Taxonomy" id="1639882"/>
    <lineage>
        <taxon>Bacteria</taxon>
        <taxon>Pseudomonadati</taxon>
        <taxon>Gemmatimonadota</taxon>
        <taxon>Longimicrobiia</taxon>
        <taxon>Longimicrobiales</taxon>
        <taxon>Longimicrobiaceae</taxon>
        <taxon>Longimicrobium</taxon>
    </lineage>
</organism>
<dbReference type="Gene3D" id="2.40.128.110">
    <property type="entry name" value="Lipid/polyisoprenoid-binding, YceI-like"/>
    <property type="match status" value="1"/>
</dbReference>
<dbReference type="Pfam" id="PF04264">
    <property type="entry name" value="YceI"/>
    <property type="match status" value="1"/>
</dbReference>
<protein>
    <submittedName>
        <fullName evidence="3">Polyisoprenoid-binding protein YceI</fullName>
    </submittedName>
</protein>
<gene>
    <name evidence="3" type="ORF">HNQ61_003411</name>
</gene>
<dbReference type="SMART" id="SM00867">
    <property type="entry name" value="YceI"/>
    <property type="match status" value="1"/>
</dbReference>
<feature type="signal peptide" evidence="1">
    <location>
        <begin position="1"/>
        <end position="25"/>
    </location>
</feature>
<evidence type="ECO:0000256" key="1">
    <source>
        <dbReference type="SAM" id="SignalP"/>
    </source>
</evidence>
<evidence type="ECO:0000259" key="2">
    <source>
        <dbReference type="SMART" id="SM00867"/>
    </source>
</evidence>
<dbReference type="Proteomes" id="UP000582837">
    <property type="component" value="Unassembled WGS sequence"/>
</dbReference>
<accession>A0A841H1B3</accession>
<dbReference type="AlphaFoldDB" id="A0A841H1B3"/>
<dbReference type="InterPro" id="IPR007372">
    <property type="entry name" value="Lipid/polyisoprenoid-bd_YceI"/>
</dbReference>
<evidence type="ECO:0000313" key="4">
    <source>
        <dbReference type="Proteomes" id="UP000582837"/>
    </source>
</evidence>
<keyword evidence="4" id="KW-1185">Reference proteome</keyword>
<feature type="domain" description="Lipid/polyisoprenoid-binding YceI-like" evidence="2">
    <location>
        <begin position="42"/>
        <end position="208"/>
    </location>
</feature>
<feature type="chain" id="PRO_5032449152" evidence="1">
    <location>
        <begin position="26"/>
        <end position="214"/>
    </location>
</feature>
<evidence type="ECO:0000313" key="3">
    <source>
        <dbReference type="EMBL" id="MBB6071772.1"/>
    </source>
</evidence>
<dbReference type="EMBL" id="JACHIA010000010">
    <property type="protein sequence ID" value="MBB6071772.1"/>
    <property type="molecule type" value="Genomic_DNA"/>
</dbReference>
<comment type="caution">
    <text evidence="3">The sequence shown here is derived from an EMBL/GenBank/DDBJ whole genome shotgun (WGS) entry which is preliminary data.</text>
</comment>
<name>A0A841H1B3_9BACT</name>
<dbReference type="PANTHER" id="PTHR34406:SF1">
    <property type="entry name" value="PROTEIN YCEI"/>
    <property type="match status" value="1"/>
</dbReference>
<dbReference type="InterPro" id="IPR036761">
    <property type="entry name" value="TTHA0802/YceI-like_sf"/>
</dbReference>
<keyword evidence="1" id="KW-0732">Signal</keyword>
<proteinExistence type="predicted"/>
<reference evidence="3 4" key="1">
    <citation type="submission" date="2020-08" db="EMBL/GenBank/DDBJ databases">
        <title>Genomic Encyclopedia of Type Strains, Phase IV (KMG-IV): sequencing the most valuable type-strain genomes for metagenomic binning, comparative biology and taxonomic classification.</title>
        <authorList>
            <person name="Goeker M."/>
        </authorList>
    </citation>
    <scope>NUCLEOTIDE SEQUENCE [LARGE SCALE GENOMIC DNA]</scope>
    <source>
        <strain evidence="3 4">DSM 29007</strain>
    </source>
</reference>
<dbReference type="PANTHER" id="PTHR34406">
    <property type="entry name" value="PROTEIN YCEI"/>
    <property type="match status" value="1"/>
</dbReference>
<dbReference type="SUPFAM" id="SSF101874">
    <property type="entry name" value="YceI-like"/>
    <property type="match status" value="1"/>
</dbReference>
<dbReference type="RefSeq" id="WP_170032534.1">
    <property type="nucleotide sequence ID" value="NZ_JABDTL010000001.1"/>
</dbReference>